<evidence type="ECO:0000313" key="2">
    <source>
        <dbReference type="Proteomes" id="UP001433508"/>
    </source>
</evidence>
<sequence length="494" mass="52197">MEIQESKTVSDALRTKVATLEAEVSSLKDEIDTKSKDIEVKERDLEELKSAARAVPGRIEDGTVTAGPVTQPAGEEQQKRLEELQAILEKTQVELTEATKVNEARAAEAAEAAKLKEELDKRQTELEEIKKAASAAAAAPIESTSQELEKKLADLRTDLETKHKTELEEALKAKIAEMEAQKTEAVNKAREVSQKESAMRNKLLQHLADKAEKDKIEAQRQLALLRGEIVAPSTVSSPLPRTPLASQTPTTVQGSPSGPPSDTSHQATTINSAQPLTPDLQVQNASQSPQSAPPSGPRQLQPPQAPSLSQQSQASQQPATSIPVRSMTKAVIGLQPQPRSQSQLPQRPGLQPLRGHGSQAAGGTAAPPISNPLQAQMLQHLQPGPRRNAPQLVRSGAGPQVQGPAGAATLTRPSHIPHPPSAGGGIKIAGTATSIPRPEASPESNAGVKRSREDEAAGPTGGDTSGTTGDSQTTIGEPATGPPVALKRRREETQ</sequence>
<name>A0ACC3SUW4_LIPKO</name>
<comment type="caution">
    <text evidence="1">The sequence shown here is derived from an EMBL/GenBank/DDBJ whole genome shotgun (WGS) entry which is preliminary data.</text>
</comment>
<reference evidence="2" key="1">
    <citation type="journal article" date="2024" name="Front. Bioeng. Biotechnol.">
        <title>Genome-scale model development and genomic sequencing of the oleaginous clade Lipomyces.</title>
        <authorList>
            <person name="Czajka J.J."/>
            <person name="Han Y."/>
            <person name="Kim J."/>
            <person name="Mondo S.J."/>
            <person name="Hofstad B.A."/>
            <person name="Robles A."/>
            <person name="Haridas S."/>
            <person name="Riley R."/>
            <person name="LaButti K."/>
            <person name="Pangilinan J."/>
            <person name="Andreopoulos W."/>
            <person name="Lipzen A."/>
            <person name="Yan J."/>
            <person name="Wang M."/>
            <person name="Ng V."/>
            <person name="Grigoriev I.V."/>
            <person name="Spatafora J.W."/>
            <person name="Magnuson J.K."/>
            <person name="Baker S.E."/>
            <person name="Pomraning K.R."/>
        </authorList>
    </citation>
    <scope>NUCLEOTIDE SEQUENCE [LARGE SCALE GENOMIC DNA]</scope>
    <source>
        <strain evidence="2">CBS 7786</strain>
    </source>
</reference>
<keyword evidence="2" id="KW-1185">Reference proteome</keyword>
<dbReference type="EMBL" id="MU971416">
    <property type="protein sequence ID" value="KAK9235418.1"/>
    <property type="molecule type" value="Genomic_DNA"/>
</dbReference>
<gene>
    <name evidence="1" type="ORF">V1525DRAFT_348389</name>
</gene>
<evidence type="ECO:0000313" key="1">
    <source>
        <dbReference type="EMBL" id="KAK9235418.1"/>
    </source>
</evidence>
<proteinExistence type="predicted"/>
<organism evidence="1 2">
    <name type="scientific">Lipomyces kononenkoae</name>
    <name type="common">Yeast</name>
    <dbReference type="NCBI Taxonomy" id="34357"/>
    <lineage>
        <taxon>Eukaryota</taxon>
        <taxon>Fungi</taxon>
        <taxon>Dikarya</taxon>
        <taxon>Ascomycota</taxon>
        <taxon>Saccharomycotina</taxon>
        <taxon>Lipomycetes</taxon>
        <taxon>Lipomycetales</taxon>
        <taxon>Lipomycetaceae</taxon>
        <taxon>Lipomyces</taxon>
    </lineage>
</organism>
<protein>
    <submittedName>
        <fullName evidence="1">Uncharacterized protein</fullName>
    </submittedName>
</protein>
<dbReference type="Proteomes" id="UP001433508">
    <property type="component" value="Unassembled WGS sequence"/>
</dbReference>
<accession>A0ACC3SUW4</accession>